<dbReference type="Pfam" id="PF09378">
    <property type="entry name" value="HAS-barrel"/>
    <property type="match status" value="1"/>
</dbReference>
<comment type="caution">
    <text evidence="2">The sequence shown here is derived from an EMBL/GenBank/DDBJ whole genome shotgun (WGS) entry which is preliminary data.</text>
</comment>
<accession>X0YZB7</accession>
<name>X0YZB7_9ZZZZ</name>
<feature type="domain" description="Helicase HerA barrel" evidence="1">
    <location>
        <begin position="17"/>
        <end position="105"/>
    </location>
</feature>
<dbReference type="AlphaFoldDB" id="X0YZB7"/>
<reference evidence="2" key="1">
    <citation type="journal article" date="2014" name="Front. Microbiol.">
        <title>High frequency of phylogenetically diverse reductive dehalogenase-homologous genes in deep subseafloor sedimentary metagenomes.</title>
        <authorList>
            <person name="Kawai M."/>
            <person name="Futagami T."/>
            <person name="Toyoda A."/>
            <person name="Takaki Y."/>
            <person name="Nishi S."/>
            <person name="Hori S."/>
            <person name="Arai W."/>
            <person name="Tsubouchi T."/>
            <person name="Morono Y."/>
            <person name="Uchiyama I."/>
            <person name="Ito T."/>
            <person name="Fujiyama A."/>
            <person name="Inagaki F."/>
            <person name="Takami H."/>
        </authorList>
    </citation>
    <scope>NUCLEOTIDE SEQUENCE</scope>
    <source>
        <strain evidence="2">Expedition CK06-06</strain>
    </source>
</reference>
<evidence type="ECO:0000313" key="2">
    <source>
        <dbReference type="EMBL" id="GAG51807.1"/>
    </source>
</evidence>
<feature type="non-terminal residue" evidence="2">
    <location>
        <position position="127"/>
    </location>
</feature>
<organism evidence="2">
    <name type="scientific">marine sediment metagenome</name>
    <dbReference type="NCBI Taxonomy" id="412755"/>
    <lineage>
        <taxon>unclassified sequences</taxon>
        <taxon>metagenomes</taxon>
        <taxon>ecological metagenomes</taxon>
    </lineage>
</organism>
<evidence type="ECO:0000259" key="1">
    <source>
        <dbReference type="Pfam" id="PF09378"/>
    </source>
</evidence>
<protein>
    <recommendedName>
        <fullName evidence="1">Helicase HerA barrel domain-containing protein</fullName>
    </recommendedName>
</protein>
<sequence length="127" mass="13821">MNDHDKPEPQTTADRLGLVVSGSLADGLDVRLDSSRSVEEMAVGRYVTVQGRRSRFFGIITDVELRAANRDIPWSLPEAADDFAREVMAGTTTFGSLHVVPYLKVGPTADAQPEPAKTVPAHFAEVR</sequence>
<dbReference type="EMBL" id="BARS01052153">
    <property type="protein sequence ID" value="GAG51807.1"/>
    <property type="molecule type" value="Genomic_DNA"/>
</dbReference>
<dbReference type="InterPro" id="IPR018538">
    <property type="entry name" value="HerA_barrel_dom"/>
</dbReference>
<gene>
    <name evidence="2" type="ORF">S01H1_77579</name>
</gene>
<proteinExistence type="predicted"/>